<protein>
    <submittedName>
        <fullName evidence="1">Bifunctional inhibitor/lipid-transfer protein/seed storage 2S albumin protein</fullName>
    </submittedName>
</protein>
<comment type="caution">
    <text evidence="1">The sequence shown here is derived from an EMBL/GenBank/DDBJ whole genome shotgun (WGS) entry which is preliminary data.</text>
</comment>
<reference evidence="2" key="1">
    <citation type="journal article" date="2022" name="Nat. Commun.">
        <title>Chromosome evolution and the genetic basis of agronomically important traits in greater yam.</title>
        <authorList>
            <person name="Bredeson J.V."/>
            <person name="Lyons J.B."/>
            <person name="Oniyinde I.O."/>
            <person name="Okereke N.R."/>
            <person name="Kolade O."/>
            <person name="Nnabue I."/>
            <person name="Nwadili C.O."/>
            <person name="Hribova E."/>
            <person name="Parker M."/>
            <person name="Nwogha J."/>
            <person name="Shu S."/>
            <person name="Carlson J."/>
            <person name="Kariba R."/>
            <person name="Muthemba S."/>
            <person name="Knop K."/>
            <person name="Barton G.J."/>
            <person name="Sherwood A.V."/>
            <person name="Lopez-Montes A."/>
            <person name="Asiedu R."/>
            <person name="Jamnadass R."/>
            <person name="Muchugi A."/>
            <person name="Goodstein D."/>
            <person name="Egesi C.N."/>
            <person name="Featherston J."/>
            <person name="Asfaw A."/>
            <person name="Simpson G.G."/>
            <person name="Dolezel J."/>
            <person name="Hendre P.S."/>
            <person name="Van Deynze A."/>
            <person name="Kumar P.L."/>
            <person name="Obidiegwu J.E."/>
            <person name="Bhattacharjee R."/>
            <person name="Rokhsar D.S."/>
        </authorList>
    </citation>
    <scope>NUCLEOTIDE SEQUENCE [LARGE SCALE GENOMIC DNA]</scope>
    <source>
        <strain evidence="2">cv. TDa95/00328</strain>
    </source>
</reference>
<proteinExistence type="predicted"/>
<accession>A0ACB7VYW4</accession>
<dbReference type="Proteomes" id="UP000827976">
    <property type="component" value="Chromosome 6"/>
</dbReference>
<sequence>MNGVTMLVLFSTFACNSHGVELKNIMKCLERLTPCRPFLKSPRLPRTCCDPLKKVLIDDPTCVCAVYNNDSVLKSFNMTQAQAYQLPIKCGMPPPDPNRCKTVNGNAKCYI</sequence>
<name>A0ACB7VYW4_DIOAL</name>
<dbReference type="EMBL" id="CM037016">
    <property type="protein sequence ID" value="KAH7679783.1"/>
    <property type="molecule type" value="Genomic_DNA"/>
</dbReference>
<gene>
    <name evidence="1" type="ORF">IHE45_06G081400</name>
</gene>
<keyword evidence="2" id="KW-1185">Reference proteome</keyword>
<organism evidence="1 2">
    <name type="scientific">Dioscorea alata</name>
    <name type="common">Purple yam</name>
    <dbReference type="NCBI Taxonomy" id="55571"/>
    <lineage>
        <taxon>Eukaryota</taxon>
        <taxon>Viridiplantae</taxon>
        <taxon>Streptophyta</taxon>
        <taxon>Embryophyta</taxon>
        <taxon>Tracheophyta</taxon>
        <taxon>Spermatophyta</taxon>
        <taxon>Magnoliopsida</taxon>
        <taxon>Liliopsida</taxon>
        <taxon>Dioscoreales</taxon>
        <taxon>Dioscoreaceae</taxon>
        <taxon>Dioscorea</taxon>
    </lineage>
</organism>
<evidence type="ECO:0000313" key="1">
    <source>
        <dbReference type="EMBL" id="KAH7679783.1"/>
    </source>
</evidence>
<evidence type="ECO:0000313" key="2">
    <source>
        <dbReference type="Proteomes" id="UP000827976"/>
    </source>
</evidence>